<dbReference type="Proteomes" id="UP001157125">
    <property type="component" value="Unassembled WGS sequence"/>
</dbReference>
<comment type="caution">
    <text evidence="2">The sequence shown here is derived from an EMBL/GenBank/DDBJ whole genome shotgun (WGS) entry which is preliminary data.</text>
</comment>
<name>A0ABQ6ID19_9MICO</name>
<feature type="signal peptide" evidence="1">
    <location>
        <begin position="1"/>
        <end position="31"/>
    </location>
</feature>
<proteinExistence type="predicted"/>
<protein>
    <submittedName>
        <fullName evidence="2">Uncharacterized protein</fullName>
    </submittedName>
</protein>
<keyword evidence="3" id="KW-1185">Reference proteome</keyword>
<sequence length="120" mass="11919">MNLTRPLRMTAIIAAMGLVAAVGSGSTDVAAADQGLADAALPSGVATTAVHRTDTQTDVTSASASGTTDLASAALTGTADASGTPQGPAAGIWMPHRAAAYLTDPLTVTTQANVRERVRT</sequence>
<organism evidence="2 3">
    <name type="scientific">Demequina litorisediminis</name>
    <dbReference type="NCBI Taxonomy" id="1849022"/>
    <lineage>
        <taxon>Bacteria</taxon>
        <taxon>Bacillati</taxon>
        <taxon>Actinomycetota</taxon>
        <taxon>Actinomycetes</taxon>
        <taxon>Micrococcales</taxon>
        <taxon>Demequinaceae</taxon>
        <taxon>Demequina</taxon>
    </lineage>
</organism>
<dbReference type="EMBL" id="BSUN01000001">
    <property type="protein sequence ID" value="GMA35301.1"/>
    <property type="molecule type" value="Genomic_DNA"/>
</dbReference>
<evidence type="ECO:0000313" key="3">
    <source>
        <dbReference type="Proteomes" id="UP001157125"/>
    </source>
</evidence>
<evidence type="ECO:0000313" key="2">
    <source>
        <dbReference type="EMBL" id="GMA35301.1"/>
    </source>
</evidence>
<keyword evidence="1" id="KW-0732">Signal</keyword>
<accession>A0ABQ6ID19</accession>
<gene>
    <name evidence="2" type="ORF">GCM10025876_15050</name>
</gene>
<feature type="chain" id="PRO_5045198958" evidence="1">
    <location>
        <begin position="32"/>
        <end position="120"/>
    </location>
</feature>
<reference evidence="3" key="1">
    <citation type="journal article" date="2019" name="Int. J. Syst. Evol. Microbiol.">
        <title>The Global Catalogue of Microorganisms (GCM) 10K type strain sequencing project: providing services to taxonomists for standard genome sequencing and annotation.</title>
        <authorList>
            <consortium name="The Broad Institute Genomics Platform"/>
            <consortium name="The Broad Institute Genome Sequencing Center for Infectious Disease"/>
            <person name="Wu L."/>
            <person name="Ma J."/>
        </authorList>
    </citation>
    <scope>NUCLEOTIDE SEQUENCE [LARGE SCALE GENOMIC DNA]</scope>
    <source>
        <strain evidence="3">NBRC 112299</strain>
    </source>
</reference>
<dbReference type="RefSeq" id="WP_284327895.1">
    <property type="nucleotide sequence ID" value="NZ_BSUN01000001.1"/>
</dbReference>
<evidence type="ECO:0000256" key="1">
    <source>
        <dbReference type="SAM" id="SignalP"/>
    </source>
</evidence>